<dbReference type="PANTHER" id="PTHR19879:SF9">
    <property type="entry name" value="TRANSCRIPTION INITIATION FACTOR TFIID SUBUNIT 5"/>
    <property type="match status" value="1"/>
</dbReference>
<dbReference type="Pfam" id="PF20703">
    <property type="entry name" value="nSTAND1"/>
    <property type="match status" value="1"/>
</dbReference>
<evidence type="ECO:0000313" key="5">
    <source>
        <dbReference type="EMBL" id="MFC5833752.1"/>
    </source>
</evidence>
<dbReference type="EMBL" id="JBHSPA010000097">
    <property type="protein sequence ID" value="MFC5833752.1"/>
    <property type="molecule type" value="Genomic_DNA"/>
</dbReference>
<feature type="repeat" description="WD" evidence="3">
    <location>
        <begin position="1128"/>
        <end position="1169"/>
    </location>
</feature>
<feature type="repeat" description="WD" evidence="3">
    <location>
        <begin position="922"/>
        <end position="952"/>
    </location>
</feature>
<protein>
    <submittedName>
        <fullName evidence="5">WD40 repeat domain-containing protein</fullName>
    </submittedName>
</protein>
<dbReference type="InterPro" id="IPR049052">
    <property type="entry name" value="nSTAND1"/>
</dbReference>
<feature type="repeat" description="WD" evidence="3">
    <location>
        <begin position="1170"/>
        <end position="1210"/>
    </location>
</feature>
<organism evidence="5 6">
    <name type="scientific">Nonomuraea insulae</name>
    <dbReference type="NCBI Taxonomy" id="1616787"/>
    <lineage>
        <taxon>Bacteria</taxon>
        <taxon>Bacillati</taxon>
        <taxon>Actinomycetota</taxon>
        <taxon>Actinomycetes</taxon>
        <taxon>Streptosporangiales</taxon>
        <taxon>Streptosporangiaceae</taxon>
        <taxon>Nonomuraea</taxon>
    </lineage>
</organism>
<dbReference type="SUPFAM" id="SSF52540">
    <property type="entry name" value="P-loop containing nucleoside triphosphate hydrolases"/>
    <property type="match status" value="1"/>
</dbReference>
<keyword evidence="6" id="KW-1185">Reference proteome</keyword>
<dbReference type="Proteomes" id="UP001596058">
    <property type="component" value="Unassembled WGS sequence"/>
</dbReference>
<dbReference type="RefSeq" id="WP_379523171.1">
    <property type="nucleotide sequence ID" value="NZ_JBHSPA010000097.1"/>
</dbReference>
<dbReference type="InterPro" id="IPR001387">
    <property type="entry name" value="Cro/C1-type_HTH"/>
</dbReference>
<comment type="caution">
    <text evidence="5">The sequence shown here is derived from an EMBL/GenBank/DDBJ whole genome shotgun (WGS) entry which is preliminary data.</text>
</comment>
<keyword evidence="1 3" id="KW-0853">WD repeat</keyword>
<feature type="repeat" description="WD" evidence="3">
    <location>
        <begin position="961"/>
        <end position="1002"/>
    </location>
</feature>
<dbReference type="Pfam" id="PF00400">
    <property type="entry name" value="WD40"/>
    <property type="match status" value="5"/>
</dbReference>
<dbReference type="Gene3D" id="2.130.10.10">
    <property type="entry name" value="YVTN repeat-like/Quinoprotein amine dehydrogenase"/>
    <property type="match status" value="4"/>
</dbReference>
<dbReference type="InterPro" id="IPR020472">
    <property type="entry name" value="WD40_PAC1"/>
</dbReference>
<dbReference type="PANTHER" id="PTHR19879">
    <property type="entry name" value="TRANSCRIPTION INITIATION FACTOR TFIID"/>
    <property type="match status" value="1"/>
</dbReference>
<evidence type="ECO:0000313" key="6">
    <source>
        <dbReference type="Proteomes" id="UP001596058"/>
    </source>
</evidence>
<dbReference type="PROSITE" id="PS50082">
    <property type="entry name" value="WD_REPEATS_2"/>
    <property type="match status" value="5"/>
</dbReference>
<dbReference type="PROSITE" id="PS50294">
    <property type="entry name" value="WD_REPEATS_REGION"/>
    <property type="match status" value="4"/>
</dbReference>
<reference evidence="6" key="1">
    <citation type="journal article" date="2019" name="Int. J. Syst. Evol. Microbiol.">
        <title>The Global Catalogue of Microorganisms (GCM) 10K type strain sequencing project: providing services to taxonomists for standard genome sequencing and annotation.</title>
        <authorList>
            <consortium name="The Broad Institute Genomics Platform"/>
            <consortium name="The Broad Institute Genome Sequencing Center for Infectious Disease"/>
            <person name="Wu L."/>
            <person name="Ma J."/>
        </authorList>
    </citation>
    <scope>NUCLEOTIDE SEQUENCE [LARGE SCALE GENOMIC DNA]</scope>
    <source>
        <strain evidence="6">CCUG 53903</strain>
    </source>
</reference>
<evidence type="ECO:0000256" key="2">
    <source>
        <dbReference type="ARBA" id="ARBA00022737"/>
    </source>
</evidence>
<dbReference type="CDD" id="cd00200">
    <property type="entry name" value="WD40"/>
    <property type="match status" value="1"/>
</dbReference>
<gene>
    <name evidence="5" type="ORF">ACFPZ3_58770</name>
</gene>
<sequence length="1237" mass="132218">MDPQDGPVQSLAWELRRLREQAGSPSYRRLSQRAHFSASTLAEAAKGERLPSLAVTLAYVTACGGDPAEWEARWRAAAREPAAPEVLDDPADGEMSPYPGLVAFQPEQAELFFGRARLVGEVLDRAALRSVVAVFGASGSGKSSLLRAGVVGRIAREPRLSARWRVVLMTPTAAPMEALAQQVAKLAGTDAPAGLGEDPSALDVAIRNVLATGPDDVRVLLVVDQFEEVFTLCAREDERVRFVEALVDAARGPGRRATMVLGVRADFLPHLTQYPGLVEVLAHDGQILVGLMPEEELREVIVMPAAGAGLSVDADLLATLLAEAAAEPGALPLISHALRETWRHRTGSALTLDAYRGTGGVRGAIAQSAEETYDAFTAGQRRTCRAVLLRLCALGEGTEDTRRPIARSELDGVADASLTTTVLRGLVAARLVVVDGDTVELAHEALIRAWPRLHRWLTDDRADLVVHRRLTEAALVWDSLDRDQGALYRGAQLEAAAAWAERHPQEPNLLERAFLRAGHELRQAEERTARRRIRLLRRLLVAMAVLLVLALLGGVTAVRSGIEAREQQVITLARHLSGESRLLSSTDPDLAALLAIAAFRLHPDAESRGSLLSAAAVPRRTQLDTGERGAYGLDFSRDGTLLAAAQDGGDISLWSPRTRTRVATLAGPGFYAFRAAFSDDARRLTTASLTSDGGLITVWDVPARRRLAERTFAVAPLAIDLSPDGTTVAVGTGNGEIALWDWARDSWVAHPRQGRTEPIREPIRALAYSPDARLLVSVGLTSGKPVVWDAATVTPQAELDAEEVHELTFATAGRTLATTSDRKGVLLWDLDEPAKPRMTWRLPGRPTYAWSISAPVRGRIAVADENGAVTVWDIPRREPVFSYQDRGLTETAAIALSEDGSTLAIAGFGRHITLHSPILPPFAGHTTPVNDLAAGGRAIASAGDDRTVRLWDSGGRQVSVLTGHGDQVMALALSGNGSLLAALTRDHTVTLWDVATLRRRGQAIRFTGMGAATDVALDATGDRVAATAVRQFLWDRGAEVPAAGGSAGDTVSAVAFVPGGRLLVFGCPNGRLIVRDLATGRDHQVIETGQGAVQDVAISPDGRLAATAGADRTVKLWSLADGAPVATLGGQSRPVSAVGFSPDGRRLAAASEDQTVQVWDVASRRRTEILSGHQSAIRSLAFLADNSLIAGADDGRIIRWAFDADAAVAVLCRAVGRDLTEREWRAYDAFITPEPVC</sequence>
<dbReference type="PRINTS" id="PR00320">
    <property type="entry name" value="GPROTEINBRPT"/>
</dbReference>
<feature type="domain" description="HTH cro/C1-type" evidence="4">
    <location>
        <begin position="14"/>
        <end position="70"/>
    </location>
</feature>
<keyword evidence="2" id="KW-0677">Repeat</keyword>
<dbReference type="InterPro" id="IPR027417">
    <property type="entry name" value="P-loop_NTPase"/>
</dbReference>
<accession>A0ABW1D853</accession>
<evidence type="ECO:0000256" key="3">
    <source>
        <dbReference type="PROSITE-ProRule" id="PRU00221"/>
    </source>
</evidence>
<proteinExistence type="predicted"/>
<name>A0ABW1D853_9ACTN</name>
<dbReference type="SMART" id="SM00320">
    <property type="entry name" value="WD40"/>
    <property type="match status" value="12"/>
</dbReference>
<dbReference type="InterPro" id="IPR019775">
    <property type="entry name" value="WD40_repeat_CS"/>
</dbReference>
<dbReference type="InterPro" id="IPR015943">
    <property type="entry name" value="WD40/YVTN_repeat-like_dom_sf"/>
</dbReference>
<dbReference type="PROSITE" id="PS00678">
    <property type="entry name" value="WD_REPEATS_1"/>
    <property type="match status" value="2"/>
</dbReference>
<dbReference type="InterPro" id="IPR011047">
    <property type="entry name" value="Quinoprotein_ADH-like_sf"/>
</dbReference>
<dbReference type="SMART" id="SM00530">
    <property type="entry name" value="HTH_XRE"/>
    <property type="match status" value="1"/>
</dbReference>
<evidence type="ECO:0000256" key="1">
    <source>
        <dbReference type="ARBA" id="ARBA00022574"/>
    </source>
</evidence>
<dbReference type="SUPFAM" id="SSF50998">
    <property type="entry name" value="Quinoprotein alcohol dehydrogenase-like"/>
    <property type="match status" value="1"/>
</dbReference>
<evidence type="ECO:0000259" key="4">
    <source>
        <dbReference type="SMART" id="SM00530"/>
    </source>
</evidence>
<dbReference type="InterPro" id="IPR001680">
    <property type="entry name" value="WD40_rpt"/>
</dbReference>
<feature type="repeat" description="WD" evidence="3">
    <location>
        <begin position="1086"/>
        <end position="1127"/>
    </location>
</feature>